<evidence type="ECO:0000259" key="1">
    <source>
        <dbReference type="Pfam" id="PF13946"/>
    </source>
</evidence>
<gene>
    <name evidence="2" type="ORF">RF091_00535</name>
</gene>
<protein>
    <submittedName>
        <fullName evidence="2">DUF4214 domain-containing protein</fullName>
    </submittedName>
</protein>
<sequence>MASLAVQTNVVAMYYAILGQKPSGAFFDIQGQNIQYGLQTTSDFVNSVLTSPDGQALYAGKSDSDILTAVYTKAYGVAPTAAVLSGYLTNGNTVAQNIASLTISLVTYNGFDSTLLSQQQAFQQILNTALYAGDGAATGLGGTTVKGIAYIMGTYPTDAILQSIGTGINGGTATETDAATALLQLRPGLITATATNFVKSIFKAGYLRDPTATELNTYLNELSSGASRAQVIVNVYDTLKAITSGSDLAAKQKLVLSSPSYNDGYLPASMTNKEQLASLYLSVFDRQIDALGLSSYTRQLERGAKNYDGIIKEFLVSREFGIHFPKGITLSDYIQLIYTDVHGVAGTAAQLAPYIALGTDKTAITLAIINDLRNSTATDVTTVTQQHGFEFDIGTSLLYKTAASLTATAAGGNATGTVNTGASHQISNAETAVLTDVQLNANAASIVNLKFADHLANLTINGTSAATVNLSDNGVNPGVDITVNNGNVILNASSGNDDVIVTSTANIATGTGDFNLGNGNDSLKWAGNAATGAANTVGAGISANGGAGTDSISANFITKTVVTNQNALGVRTSTVTSNANNFSNFEQIDLTGYIGKSVGTLITTPLIGSPTTTSVTTPNNTFDFGLTNGTSTVEGTTGGTVTQNAAATNLGTQGFVVSGLANVNVINAAGGNAAQLAVKGDATAASTLNFTFVQNATDHFNINFDAVSSANVNAGAITLNSSSSALLGTALTTVNVASGGTGSFDNILSLAGTNAQVQTINVTGDHALDLTVGSGFSNVRDINASTNTAGLNLDSSHGGTGDGIIIQLLNILPLSVVTTNLLAPVLTALGLNGYQMTVEGSSAADTLGVIGNTTLTGGAGANTYDIKASNTQAGVTIKDFNSLKDSIVDVNHGGLTISDDASGTAVANYGTRSADTLDALLGTLVGGLTNGVIGLLGGILGLDSSNSLTSKVGVASVVFSGGGNTASSYVIIDNNDNHSLDLNDTVVYLTGQNHQQLVDTLHYA</sequence>
<accession>A0ABD5BBS8</accession>
<dbReference type="Pfam" id="PF13946">
    <property type="entry name" value="DUF4214"/>
    <property type="match status" value="1"/>
</dbReference>
<dbReference type="AlphaFoldDB" id="A0ABD5BBS8"/>
<proteinExistence type="predicted"/>
<comment type="caution">
    <text evidence="2">The sequence shown here is derived from an EMBL/GenBank/DDBJ whole genome shotgun (WGS) entry which is preliminary data.</text>
</comment>
<evidence type="ECO:0000313" key="3">
    <source>
        <dbReference type="Proteomes" id="UP001234811"/>
    </source>
</evidence>
<dbReference type="Proteomes" id="UP001234811">
    <property type="component" value="Unassembled WGS sequence"/>
</dbReference>
<feature type="domain" description="DUF4214" evidence="1">
    <location>
        <begin position="257"/>
        <end position="322"/>
    </location>
</feature>
<dbReference type="InterPro" id="IPR025282">
    <property type="entry name" value="DUF4214"/>
</dbReference>
<evidence type="ECO:0000313" key="2">
    <source>
        <dbReference type="EMBL" id="MDQ9554031.1"/>
    </source>
</evidence>
<name>A0ABD5BBS8_SERMA</name>
<organism evidence="2 3">
    <name type="scientific">Serratia marcescens</name>
    <dbReference type="NCBI Taxonomy" id="615"/>
    <lineage>
        <taxon>Bacteria</taxon>
        <taxon>Pseudomonadati</taxon>
        <taxon>Pseudomonadota</taxon>
        <taxon>Gammaproteobacteria</taxon>
        <taxon>Enterobacterales</taxon>
        <taxon>Yersiniaceae</taxon>
        <taxon>Serratia</taxon>
    </lineage>
</organism>
<dbReference type="RefSeq" id="WP_047571664.1">
    <property type="nucleotide sequence ID" value="NZ_CP026050.1"/>
</dbReference>
<reference evidence="2 3" key="1">
    <citation type="submission" date="2023-07" db="EMBL/GenBank/DDBJ databases">
        <title>Pathogens genome sequencing project 196.</title>
        <authorList>
            <person name="Cao X."/>
        </authorList>
    </citation>
    <scope>NUCLEOTIDE SEQUENCE [LARGE SCALE GENOMIC DNA]</scope>
    <source>
        <strain evidence="2 3">SM41</strain>
    </source>
</reference>
<dbReference type="EMBL" id="JAVIPQ010000010">
    <property type="protein sequence ID" value="MDQ9554031.1"/>
    <property type="molecule type" value="Genomic_DNA"/>
</dbReference>